<protein>
    <recommendedName>
        <fullName evidence="4">CHAD domain-containing protein</fullName>
    </recommendedName>
</protein>
<organism evidence="2 3">
    <name type="scientific">Agromyces marinus</name>
    <dbReference type="NCBI Taxonomy" id="1389020"/>
    <lineage>
        <taxon>Bacteria</taxon>
        <taxon>Bacillati</taxon>
        <taxon>Actinomycetota</taxon>
        <taxon>Actinomycetes</taxon>
        <taxon>Micrococcales</taxon>
        <taxon>Microbacteriaceae</taxon>
        <taxon>Agromyces</taxon>
    </lineage>
</organism>
<dbReference type="EMBL" id="AP027734">
    <property type="protein sequence ID" value="BDZ55314.1"/>
    <property type="molecule type" value="Genomic_DNA"/>
</dbReference>
<feature type="region of interest" description="Disordered" evidence="1">
    <location>
        <begin position="240"/>
        <end position="264"/>
    </location>
</feature>
<evidence type="ECO:0000256" key="1">
    <source>
        <dbReference type="SAM" id="MobiDB-lite"/>
    </source>
</evidence>
<accession>A0ABM8H3D9</accession>
<reference evidence="3" key="1">
    <citation type="journal article" date="2019" name="Int. J. Syst. Evol. Microbiol.">
        <title>The Global Catalogue of Microorganisms (GCM) 10K type strain sequencing project: providing services to taxonomists for standard genome sequencing and annotation.</title>
        <authorList>
            <consortium name="The Broad Institute Genomics Platform"/>
            <consortium name="The Broad Institute Genome Sequencing Center for Infectious Disease"/>
            <person name="Wu L."/>
            <person name="Ma J."/>
        </authorList>
    </citation>
    <scope>NUCLEOTIDE SEQUENCE [LARGE SCALE GENOMIC DNA]</scope>
    <source>
        <strain evidence="3">NBRC 109019</strain>
    </source>
</reference>
<sequence>MAGFRAVRRRGARELEARGADAVRRAGSALFAVDERIRNAVEELAFAEAELGDDPAVVRLGEAIATARTLVAHAFRVNGPERMAPPGATDAAPARSEFVLAVCARVDRLLDAQTSALAARIARVRRRPELIAGVLAEIGRVRARAPAAREAVDRLAVRYPRETPIGVSAYPAEAERLLAIAEQGAQVGERLHAEGRHEPSNVALAASAASVLRAEGLLDAVEAFEVESLLAEAGLVGGAGRTGSTARTVGTGTTAPRDRAAGAHPTAAQVRHAVEAADRRIVVAREVYDGSPGRFGAEARVRLAESEHIRSDLGHYLGSASAETAVSDEGYRARAIELAERAAGLAAESVRLAREAAGRRASRLRMPARLG</sequence>
<evidence type="ECO:0008006" key="4">
    <source>
        <dbReference type="Google" id="ProtNLM"/>
    </source>
</evidence>
<evidence type="ECO:0000313" key="2">
    <source>
        <dbReference type="EMBL" id="BDZ55314.1"/>
    </source>
</evidence>
<feature type="compositionally biased region" description="Low complexity" evidence="1">
    <location>
        <begin position="242"/>
        <end position="255"/>
    </location>
</feature>
<dbReference type="Proteomes" id="UP001321477">
    <property type="component" value="Chromosome"/>
</dbReference>
<gene>
    <name evidence="2" type="ORF">GCM10025870_23870</name>
</gene>
<evidence type="ECO:0000313" key="3">
    <source>
        <dbReference type="Proteomes" id="UP001321477"/>
    </source>
</evidence>
<proteinExistence type="predicted"/>
<keyword evidence="3" id="KW-1185">Reference proteome</keyword>
<name>A0ABM8H3D9_9MICO</name>
<dbReference type="RefSeq" id="WP_234659880.1">
    <property type="nucleotide sequence ID" value="NZ_AP027734.1"/>
</dbReference>